<evidence type="ECO:0000313" key="3">
    <source>
        <dbReference type="EMBL" id="QCQ37837.1"/>
    </source>
</evidence>
<organism evidence="4 6">
    <name type="scientific">Bacteroides fragilis</name>
    <dbReference type="NCBI Taxonomy" id="817"/>
    <lineage>
        <taxon>Bacteria</taxon>
        <taxon>Pseudomonadati</taxon>
        <taxon>Bacteroidota</taxon>
        <taxon>Bacteroidia</taxon>
        <taxon>Bacteroidales</taxon>
        <taxon>Bacteroidaceae</taxon>
        <taxon>Bacteroides</taxon>
    </lineage>
</organism>
<dbReference type="EMBL" id="QSDG01000022">
    <property type="protein sequence ID" value="RGY65625.1"/>
    <property type="molecule type" value="Genomic_DNA"/>
</dbReference>
<evidence type="ECO:0000313" key="1">
    <source>
        <dbReference type="EMBL" id="MCZ2655705.1"/>
    </source>
</evidence>
<sequence>MGNGKEKKENDTLLYYIKGKFSGEDGKDMCYEREENECFGVELRRKIGNWRKIGGDETGIGQGLNGE</sequence>
<dbReference type="EMBL" id="JAPTZU010000019">
    <property type="protein sequence ID" value="MCZ2689945.1"/>
    <property type="molecule type" value="Genomic_DNA"/>
</dbReference>
<protein>
    <submittedName>
        <fullName evidence="4">Uncharacterized protein</fullName>
    </submittedName>
</protein>
<evidence type="ECO:0000313" key="5">
    <source>
        <dbReference type="Proteomes" id="UP000028294"/>
    </source>
</evidence>
<reference evidence="1" key="3">
    <citation type="submission" date="2022-12" db="EMBL/GenBank/DDBJ databases">
        <title>Development of a Multilocus Sequence Typing Scheme for Bacteroides fragilis Based on Whole Genome Sequencing Data and Clinical Application.</title>
        <authorList>
            <person name="Nielsen F.D."/>
            <person name="Justesen U.S."/>
        </authorList>
    </citation>
    <scope>NUCLEOTIDE SEQUENCE</scope>
    <source>
        <strain evidence="2">BF_AM_ODE_DK_2015_4</strain>
        <strain evidence="1">BF_BC_ODE_DK_2015_2</strain>
    </source>
</reference>
<dbReference type="EMBL" id="JAPUAC010000013">
    <property type="protein sequence ID" value="MCZ2655705.1"/>
    <property type="molecule type" value="Genomic_DNA"/>
</dbReference>
<gene>
    <name evidence="4" type="ORF">DXA27_19580</name>
    <name evidence="3" type="ORF">IA74_017985</name>
    <name evidence="1" type="ORF">O1422_16190</name>
    <name evidence="2" type="ORF">O1433_20835</name>
</gene>
<name>A0A413JUG3_BACFG</name>
<reference evidence="3 5" key="2">
    <citation type="submission" date="2019-03" db="EMBL/GenBank/DDBJ databases">
        <title>Complete genome assembly of MDR B. fragilis.</title>
        <authorList>
            <person name="Sydenham T.V."/>
            <person name="Hasman H."/>
            <person name="Justesen U.S."/>
        </authorList>
    </citation>
    <scope>NUCLEOTIDE SEQUENCE [LARGE SCALE GENOMIC DNA]</scope>
    <source>
        <strain evidence="3 5">DCMOUH0067B</strain>
    </source>
</reference>
<dbReference type="Proteomes" id="UP001075704">
    <property type="component" value="Unassembled WGS sequence"/>
</dbReference>
<dbReference type="RefSeq" id="WP_122130866.1">
    <property type="nucleotide sequence ID" value="NZ_CP036553.1"/>
</dbReference>
<dbReference type="EMBL" id="CP036553">
    <property type="protein sequence ID" value="QCQ37837.1"/>
    <property type="molecule type" value="Genomic_DNA"/>
</dbReference>
<reference evidence="4 6" key="1">
    <citation type="submission" date="2018-08" db="EMBL/GenBank/DDBJ databases">
        <title>A genome reference for cultivated species of the human gut microbiota.</title>
        <authorList>
            <person name="Zou Y."/>
            <person name="Xue W."/>
            <person name="Luo G."/>
        </authorList>
    </citation>
    <scope>NUCLEOTIDE SEQUENCE [LARGE SCALE GENOMIC DNA]</scope>
    <source>
        <strain evidence="4 6">OF01-1</strain>
    </source>
</reference>
<accession>A0A413JUG3</accession>
<dbReference type="Proteomes" id="UP000284614">
    <property type="component" value="Unassembled WGS sequence"/>
</dbReference>
<dbReference type="AlphaFoldDB" id="A0A413JUG3"/>
<proteinExistence type="predicted"/>
<evidence type="ECO:0000313" key="6">
    <source>
        <dbReference type="Proteomes" id="UP000284614"/>
    </source>
</evidence>
<evidence type="ECO:0000313" key="4">
    <source>
        <dbReference type="EMBL" id="RGY65625.1"/>
    </source>
</evidence>
<dbReference type="Proteomes" id="UP000028294">
    <property type="component" value="Chromosome"/>
</dbReference>
<evidence type="ECO:0000313" key="2">
    <source>
        <dbReference type="EMBL" id="MCZ2689945.1"/>
    </source>
</evidence>
<dbReference type="Proteomes" id="UP001079672">
    <property type="component" value="Unassembled WGS sequence"/>
</dbReference>